<organism evidence="2 3">
    <name type="scientific">Sida golden mosaic Lara virus</name>
    <dbReference type="NCBI Taxonomy" id="1002681"/>
    <lineage>
        <taxon>Viruses</taxon>
        <taxon>Monodnaviria</taxon>
        <taxon>Shotokuvirae</taxon>
        <taxon>Cressdnaviricota</taxon>
        <taxon>Repensiviricetes</taxon>
        <taxon>Geplafuvirales</taxon>
        <taxon>Geminiviridae</taxon>
        <taxon>Begomovirus</taxon>
        <taxon>Begomovirus sidaureilaraense</taxon>
    </lineage>
</organism>
<feature type="region of interest" description="Disordered" evidence="1">
    <location>
        <begin position="10"/>
        <end position="50"/>
    </location>
</feature>
<sequence length="131" mass="14905">MKLFKCFKPCRGQSSNQRTSESHERNIMTASHTSTVSSSYQGSQTSRMPDSLTLITPEDLHHVTPISSQPMTPMPSRITSPRRVIIVNPDNTRFLGVPSQTKTTFITTPSMQQVWERLLTLSKLEIQKRSW</sequence>
<dbReference type="Proteomes" id="UP000232694">
    <property type="component" value="Segment DNA A"/>
</dbReference>
<dbReference type="GeneID" id="37617366"/>
<protein>
    <submittedName>
        <fullName evidence="2">AC4</fullName>
    </submittedName>
</protein>
<evidence type="ECO:0000256" key="1">
    <source>
        <dbReference type="SAM" id="MobiDB-lite"/>
    </source>
</evidence>
<gene>
    <name evidence="2" type="primary">AC4</name>
</gene>
<evidence type="ECO:0000313" key="2">
    <source>
        <dbReference type="EMBL" id="AFZ77102.1"/>
    </source>
</evidence>
<proteinExistence type="predicted"/>
<dbReference type="EMBL" id="JX857693">
    <property type="protein sequence ID" value="AFZ77102.1"/>
    <property type="molecule type" value="Genomic_DNA"/>
</dbReference>
<dbReference type="KEGG" id="vg:37617366"/>
<evidence type="ECO:0000313" key="3">
    <source>
        <dbReference type="Proteomes" id="UP000232694"/>
    </source>
</evidence>
<keyword evidence="3" id="KW-1185">Reference proteome</keyword>
<dbReference type="RefSeq" id="YP_009506480.1">
    <property type="nucleotide sequence ID" value="NC_038459.1"/>
</dbReference>
<accession>L0APS5</accession>
<name>L0APS5_9GEMI</name>
<feature type="compositionally biased region" description="Polar residues" evidence="1">
    <location>
        <begin position="28"/>
        <end position="48"/>
    </location>
</feature>
<dbReference type="OrthoDB" id="20407at10239"/>
<reference evidence="2 3" key="1">
    <citation type="submission" date="2012-09" db="EMBL/GenBank/DDBJ databases">
        <title>Begomovirus infecting Sida sp. in Venezuela.</title>
        <authorList>
            <person name="Zambrano K.A."/>
            <person name="Marys E.E."/>
            <person name="Mendez N."/>
        </authorList>
    </citation>
    <scope>NUCLEOTIDE SEQUENCE [LARGE SCALE GENOMIC DNA]</scope>
    <source>
        <strain evidence="2 3">Venezuela:Lara:M1:2009</strain>
    </source>
</reference>